<dbReference type="KEGG" id="atq:GH723_14895"/>
<keyword evidence="4 6" id="KW-0238">DNA-binding</keyword>
<organism evidence="11 12">
    <name type="scientific">Actinomarinicola tropica</name>
    <dbReference type="NCBI Taxonomy" id="2789776"/>
    <lineage>
        <taxon>Bacteria</taxon>
        <taxon>Bacillati</taxon>
        <taxon>Actinomycetota</taxon>
        <taxon>Acidimicrobiia</taxon>
        <taxon>Acidimicrobiales</taxon>
        <taxon>Iamiaceae</taxon>
        <taxon>Actinomarinicola</taxon>
    </lineage>
</organism>
<dbReference type="InterPro" id="IPR001207">
    <property type="entry name" value="Transposase_mutator"/>
</dbReference>
<evidence type="ECO:0000256" key="4">
    <source>
        <dbReference type="ARBA" id="ARBA00023125"/>
    </source>
</evidence>
<accession>A0A5Q2RNW3</accession>
<evidence type="ECO:0000256" key="7">
    <source>
        <dbReference type="SAM" id="MobiDB-lite"/>
    </source>
</evidence>
<dbReference type="NCBIfam" id="NF033543">
    <property type="entry name" value="transpos_IS256"/>
    <property type="match status" value="1"/>
</dbReference>
<dbReference type="RefSeq" id="WP_153758818.1">
    <property type="nucleotide sequence ID" value="NZ_CP045851.1"/>
</dbReference>
<evidence type="ECO:0000313" key="9">
    <source>
        <dbReference type="EMBL" id="QGG95372.1"/>
    </source>
</evidence>
<dbReference type="KEGG" id="atq:GH723_09825"/>
<dbReference type="KEGG" id="atq:GH723_11350"/>
<evidence type="ECO:0000256" key="1">
    <source>
        <dbReference type="ARBA" id="ARBA00002190"/>
    </source>
</evidence>
<dbReference type="Pfam" id="PF00872">
    <property type="entry name" value="Transposase_mut"/>
    <property type="match status" value="1"/>
</dbReference>
<dbReference type="EMBL" id="CP045851">
    <property type="protein sequence ID" value="QGG94712.1"/>
    <property type="molecule type" value="Genomic_DNA"/>
</dbReference>
<name>A0A5Q2RNW3_9ACTN</name>
<evidence type="ECO:0000256" key="2">
    <source>
        <dbReference type="ARBA" id="ARBA00010961"/>
    </source>
</evidence>
<keyword evidence="3 6" id="KW-0815">Transposition</keyword>
<dbReference type="EMBL" id="CP045851">
    <property type="protein sequence ID" value="QGG95372.1"/>
    <property type="molecule type" value="Genomic_DNA"/>
</dbReference>
<dbReference type="GO" id="GO:0006313">
    <property type="term" value="P:DNA transposition"/>
    <property type="evidence" value="ECO:0007669"/>
    <property type="project" value="UniProtKB-UniRule"/>
</dbReference>
<dbReference type="GO" id="GO:0003677">
    <property type="term" value="F:DNA binding"/>
    <property type="evidence" value="ECO:0007669"/>
    <property type="project" value="UniProtKB-UniRule"/>
</dbReference>
<dbReference type="GO" id="GO:0004803">
    <property type="term" value="F:transposase activity"/>
    <property type="evidence" value="ECO:0007669"/>
    <property type="project" value="UniProtKB-UniRule"/>
</dbReference>
<protein>
    <recommendedName>
        <fullName evidence="6">Mutator family transposase</fullName>
    </recommendedName>
</protein>
<dbReference type="AlphaFoldDB" id="A0A5Q2RNW3"/>
<dbReference type="EMBL" id="CP045851">
    <property type="protein sequence ID" value="QGG95642.1"/>
    <property type="molecule type" value="Genomic_DNA"/>
</dbReference>
<feature type="compositionally biased region" description="Polar residues" evidence="7">
    <location>
        <begin position="58"/>
        <end position="68"/>
    </location>
</feature>
<proteinExistence type="inferred from homology"/>
<evidence type="ECO:0000256" key="6">
    <source>
        <dbReference type="RuleBase" id="RU365089"/>
    </source>
</evidence>
<evidence type="ECO:0000313" key="11">
    <source>
        <dbReference type="EMBL" id="QGG96281.1"/>
    </source>
</evidence>
<reference evidence="11 12" key="1">
    <citation type="submission" date="2019-11" db="EMBL/GenBank/DDBJ databases">
        <authorList>
            <person name="He Y."/>
        </authorList>
    </citation>
    <scope>NUCLEOTIDE SEQUENCE [LARGE SCALE GENOMIC DNA]</scope>
    <source>
        <strain evidence="11 12">SCSIO 58843</strain>
    </source>
</reference>
<evidence type="ECO:0000256" key="5">
    <source>
        <dbReference type="ARBA" id="ARBA00023172"/>
    </source>
</evidence>
<dbReference type="KEGG" id="atq:GH723_06090"/>
<dbReference type="EMBL" id="CP045851">
    <property type="protein sequence ID" value="QGG96281.1"/>
    <property type="molecule type" value="Genomic_DNA"/>
</dbReference>
<comment type="function">
    <text evidence="1 6">Required for the transposition of the insertion element.</text>
</comment>
<evidence type="ECO:0000313" key="10">
    <source>
        <dbReference type="EMBL" id="QGG95642.1"/>
    </source>
</evidence>
<evidence type="ECO:0000256" key="3">
    <source>
        <dbReference type="ARBA" id="ARBA00022578"/>
    </source>
</evidence>
<keyword evidence="5 6" id="KW-0233">DNA recombination</keyword>
<evidence type="ECO:0000313" key="8">
    <source>
        <dbReference type="EMBL" id="QGG94712.1"/>
    </source>
</evidence>
<sequence>MTHDDDARVADLLARLGDGDSKELFRRLLEAGMQELIDAELTAAIGAGPHERTDSRTNQRNGSRSRLLSTPAGDVELRIPKVRVGSFFPSLLEPRRRVDKALWGVIMTAYTTGTSTRKVDDLVQALGCESGVSKSTVSRICAGIDEEVAVFRTRRLDHVEFPYLYLDATYIKARINHRIISRAVVVATGVTANGDREVLGVDVGDSEDEVFWTAFLRGLKDRGLSGVRLVISDAHAGLKASIPRVLAGASWQRCKVHLMRNILGTVPSASKDMVAATVRTIFAQPSAEGCRAQLHEVVGVLEGQFPKAAAILEGAEADVLAHTAFPRAHWRKIASTNPLERINKEIKRRSNVVGIFPDDASVIRLVGAVLLDQHDDWAISERRYLSEESMAAIDPDPTEVTTTNPALPAA</sequence>
<evidence type="ECO:0000313" key="12">
    <source>
        <dbReference type="Proteomes" id="UP000334019"/>
    </source>
</evidence>
<comment type="similarity">
    <text evidence="2 6">Belongs to the transposase mutator family.</text>
</comment>
<keyword evidence="12" id="KW-1185">Reference proteome</keyword>
<dbReference type="Proteomes" id="UP000334019">
    <property type="component" value="Chromosome"/>
</dbReference>
<feature type="region of interest" description="Disordered" evidence="7">
    <location>
        <begin position="47"/>
        <end position="68"/>
    </location>
</feature>
<keyword evidence="6" id="KW-0814">Transposable element</keyword>
<dbReference type="PANTHER" id="PTHR33217:SF7">
    <property type="entry name" value="TRANSPOSASE FOR INSERTION SEQUENCE ELEMENT IS1081"/>
    <property type="match status" value="1"/>
</dbReference>
<gene>
    <name evidence="8" type="ORF">GH723_06090</name>
    <name evidence="9" type="ORF">GH723_09825</name>
    <name evidence="10" type="ORF">GH723_11350</name>
    <name evidence="11" type="ORF">GH723_14895</name>
</gene>
<dbReference type="PANTHER" id="PTHR33217">
    <property type="entry name" value="TRANSPOSASE FOR INSERTION SEQUENCE ELEMENT IS1081"/>
    <property type="match status" value="1"/>
</dbReference>